<dbReference type="Proteomes" id="UP000095347">
    <property type="component" value="Unassembled WGS sequence"/>
</dbReference>
<comment type="caution">
    <text evidence="2">The sequence shown here is derived from an EMBL/GenBank/DDBJ whole genome shotgun (WGS) entry which is preliminary data.</text>
</comment>
<reference evidence="3" key="1">
    <citation type="submission" date="2016-07" db="EMBL/GenBank/DDBJ databases">
        <authorList>
            <person name="Florea S."/>
            <person name="Webb J.S."/>
            <person name="Jaromczyk J."/>
            <person name="Schardl C.L."/>
        </authorList>
    </citation>
    <scope>NUCLEOTIDE SEQUENCE [LARGE SCALE GENOMIC DNA]</scope>
    <source>
        <strain evidence="3">MV-1</strain>
    </source>
</reference>
<accession>A0A1E5Q8Y7</accession>
<evidence type="ECO:0000313" key="3">
    <source>
        <dbReference type="Proteomes" id="UP000095347"/>
    </source>
</evidence>
<evidence type="ECO:0000313" key="2">
    <source>
        <dbReference type="EMBL" id="OEJ67923.1"/>
    </source>
</evidence>
<evidence type="ECO:0000256" key="1">
    <source>
        <dbReference type="SAM" id="Phobius"/>
    </source>
</evidence>
<feature type="transmembrane region" description="Helical" evidence="1">
    <location>
        <begin position="20"/>
        <end position="43"/>
    </location>
</feature>
<organism evidence="2 3">
    <name type="scientific">Magnetovibrio blakemorei</name>
    <dbReference type="NCBI Taxonomy" id="28181"/>
    <lineage>
        <taxon>Bacteria</taxon>
        <taxon>Pseudomonadati</taxon>
        <taxon>Pseudomonadota</taxon>
        <taxon>Alphaproteobacteria</taxon>
        <taxon>Rhodospirillales</taxon>
        <taxon>Magnetovibrionaceae</taxon>
        <taxon>Magnetovibrio</taxon>
    </lineage>
</organism>
<keyword evidence="3" id="KW-1185">Reference proteome</keyword>
<name>A0A1E5Q8Y7_9PROT</name>
<sequence length="69" mass="7718">MAIWTQKMPKSMAIYPDIQVSIRADCPALMAMAMGLAILGMRLHPDMEGLVWLPVMPLHLMLVDWGIPV</sequence>
<keyword evidence="1" id="KW-0472">Membrane</keyword>
<dbReference type="AlphaFoldDB" id="A0A1E5Q8Y7"/>
<dbReference type="STRING" id="28181.BEN30_07960"/>
<proteinExistence type="predicted"/>
<gene>
    <name evidence="2" type="ORF">BEN30_07960</name>
</gene>
<keyword evidence="1" id="KW-1133">Transmembrane helix</keyword>
<keyword evidence="1" id="KW-0812">Transmembrane</keyword>
<protein>
    <submittedName>
        <fullName evidence="2">Uncharacterized protein</fullName>
    </submittedName>
</protein>
<dbReference type="EMBL" id="MCGG01000018">
    <property type="protein sequence ID" value="OEJ67923.1"/>
    <property type="molecule type" value="Genomic_DNA"/>
</dbReference>